<sequence>MKKDQNQDQLMLHFEKSITLFLEVSTFKERQELMEWYKFHPCKVIINQLVNIQRKNYSFQYRYFPLDLKDEILEHSLVKMKIMPIQILTMLANQLARISWYIRPIEGYLTEKSYESVFTWLLYYYKPSEGLMYFTDNLLSYIPGKTRDLDQIDENELEAYNYRITDIIYKDFYNE</sequence>
<gene>
    <name evidence="1" type="ORF">OEA66_18440</name>
</gene>
<dbReference type="Proteomes" id="UP001070176">
    <property type="component" value="Unassembled WGS sequence"/>
</dbReference>
<proteinExistence type="predicted"/>
<organism evidence="1 2">
    <name type="scientific">Chryseobacterium luquanense</name>
    <dbReference type="NCBI Taxonomy" id="2983766"/>
    <lineage>
        <taxon>Bacteria</taxon>
        <taxon>Pseudomonadati</taxon>
        <taxon>Bacteroidota</taxon>
        <taxon>Flavobacteriia</taxon>
        <taxon>Flavobacteriales</taxon>
        <taxon>Weeksellaceae</taxon>
        <taxon>Chryseobacterium group</taxon>
        <taxon>Chryseobacterium</taxon>
    </lineage>
</organism>
<reference evidence="1" key="1">
    <citation type="submission" date="2022-10" db="EMBL/GenBank/DDBJ databases">
        <title>Chryseobacterium sp. nov., a novel bacterial species.</title>
        <authorList>
            <person name="Cao Y."/>
        </authorList>
    </citation>
    <scope>NUCLEOTIDE SEQUENCE</scope>
    <source>
        <strain evidence="1">KC 927</strain>
    </source>
</reference>
<evidence type="ECO:0000313" key="2">
    <source>
        <dbReference type="Proteomes" id="UP001070176"/>
    </source>
</evidence>
<keyword evidence="2" id="KW-1185">Reference proteome</keyword>
<name>A0ABT3Y830_9FLAO</name>
<evidence type="ECO:0000313" key="1">
    <source>
        <dbReference type="EMBL" id="MCX8534329.1"/>
    </source>
</evidence>
<dbReference type="RefSeq" id="WP_267282777.1">
    <property type="nucleotide sequence ID" value="NZ_JAOVZV010000022.1"/>
</dbReference>
<accession>A0ABT3Y830</accession>
<protein>
    <submittedName>
        <fullName evidence="1">Uncharacterized protein</fullName>
    </submittedName>
</protein>
<comment type="caution">
    <text evidence="1">The sequence shown here is derived from an EMBL/GenBank/DDBJ whole genome shotgun (WGS) entry which is preliminary data.</text>
</comment>
<dbReference type="EMBL" id="JAOVZV010000022">
    <property type="protein sequence ID" value="MCX8534329.1"/>
    <property type="molecule type" value="Genomic_DNA"/>
</dbReference>